<feature type="compositionally biased region" description="Polar residues" evidence="1">
    <location>
        <begin position="29"/>
        <end position="43"/>
    </location>
</feature>
<gene>
    <name evidence="3" type="ORF">COCSADRAFT_36439</name>
</gene>
<sequence>MTEPTTVDMTFDTSLVDVKPPTIDANTSFSTVESDQASTSTVQPRPRVPIHHVPTQDAYNQWASQYDSDGNMLQAIDDIELTTFLPSFLSQIPNPNPAPSSIAEKEQVKLRILDLGCGTGRNTLKLLQHLTQSPCSNPSKIIGIDFSSAMLDIARSKLSPFAVETWVLHCCDMFSSSPSSLTIDPVHAILSTLVLEHIPLPTFFSTLSSLLLPSGVALITNMHHEMGRLGGQAGFVDVETGVKVRGASFVHEVGEVLEQARESGFEVVGVREREVKRGDLDGGVVGGRGEKWVGVKVWMGVLVRKVK</sequence>
<feature type="region of interest" description="Disordered" evidence="1">
    <location>
        <begin position="29"/>
        <end position="50"/>
    </location>
</feature>
<keyword evidence="4" id="KW-1185">Reference proteome</keyword>
<organism evidence="3 4">
    <name type="scientific">Cochliobolus sativus (strain ND90Pr / ATCC 201652)</name>
    <name type="common">Common root rot and spot blotch fungus</name>
    <name type="synonym">Bipolaris sorokiniana</name>
    <dbReference type="NCBI Taxonomy" id="665912"/>
    <lineage>
        <taxon>Eukaryota</taxon>
        <taxon>Fungi</taxon>
        <taxon>Dikarya</taxon>
        <taxon>Ascomycota</taxon>
        <taxon>Pezizomycotina</taxon>
        <taxon>Dothideomycetes</taxon>
        <taxon>Pleosporomycetidae</taxon>
        <taxon>Pleosporales</taxon>
        <taxon>Pleosporineae</taxon>
        <taxon>Pleosporaceae</taxon>
        <taxon>Bipolaris</taxon>
    </lineage>
</organism>
<evidence type="ECO:0000256" key="1">
    <source>
        <dbReference type="SAM" id="MobiDB-lite"/>
    </source>
</evidence>
<dbReference type="SUPFAM" id="SSF53335">
    <property type="entry name" value="S-adenosyl-L-methionine-dependent methyltransferases"/>
    <property type="match status" value="1"/>
</dbReference>
<reference evidence="3 4" key="1">
    <citation type="journal article" date="2012" name="PLoS Pathog.">
        <title>Diverse lifestyles and strategies of plant pathogenesis encoded in the genomes of eighteen Dothideomycetes fungi.</title>
        <authorList>
            <person name="Ohm R.A."/>
            <person name="Feau N."/>
            <person name="Henrissat B."/>
            <person name="Schoch C.L."/>
            <person name="Horwitz B.A."/>
            <person name="Barry K.W."/>
            <person name="Condon B.J."/>
            <person name="Copeland A.C."/>
            <person name="Dhillon B."/>
            <person name="Glaser F."/>
            <person name="Hesse C.N."/>
            <person name="Kosti I."/>
            <person name="LaButti K."/>
            <person name="Lindquist E.A."/>
            <person name="Lucas S."/>
            <person name="Salamov A.A."/>
            <person name="Bradshaw R.E."/>
            <person name="Ciuffetti L."/>
            <person name="Hamelin R.C."/>
            <person name="Kema G.H.J."/>
            <person name="Lawrence C."/>
            <person name="Scott J.A."/>
            <person name="Spatafora J.W."/>
            <person name="Turgeon B.G."/>
            <person name="de Wit P.J.G.M."/>
            <person name="Zhong S."/>
            <person name="Goodwin S.B."/>
            <person name="Grigoriev I.V."/>
        </authorList>
    </citation>
    <scope>NUCLEOTIDE SEQUENCE [LARGE SCALE GENOMIC DNA]</scope>
    <source>
        <strain evidence="4">ND90Pr / ATCC 201652</strain>
    </source>
</reference>
<dbReference type="eggNOG" id="ENOG502S3GB">
    <property type="taxonomic scope" value="Eukaryota"/>
</dbReference>
<dbReference type="CDD" id="cd02440">
    <property type="entry name" value="AdoMet_MTases"/>
    <property type="match status" value="1"/>
</dbReference>
<dbReference type="InterPro" id="IPR029063">
    <property type="entry name" value="SAM-dependent_MTases_sf"/>
</dbReference>
<dbReference type="KEGG" id="bsc:COCSADRAFT_36439"/>
<reference evidence="4" key="2">
    <citation type="journal article" date="2013" name="PLoS Genet.">
        <title>Comparative genome structure, secondary metabolite, and effector coding capacity across Cochliobolus pathogens.</title>
        <authorList>
            <person name="Condon B.J."/>
            <person name="Leng Y."/>
            <person name="Wu D."/>
            <person name="Bushley K.E."/>
            <person name="Ohm R.A."/>
            <person name="Otillar R."/>
            <person name="Martin J."/>
            <person name="Schackwitz W."/>
            <person name="Grimwood J."/>
            <person name="MohdZainudin N."/>
            <person name="Xue C."/>
            <person name="Wang R."/>
            <person name="Manning V.A."/>
            <person name="Dhillon B."/>
            <person name="Tu Z.J."/>
            <person name="Steffenson B.J."/>
            <person name="Salamov A."/>
            <person name="Sun H."/>
            <person name="Lowry S."/>
            <person name="LaButti K."/>
            <person name="Han J."/>
            <person name="Copeland A."/>
            <person name="Lindquist E."/>
            <person name="Barry K."/>
            <person name="Schmutz J."/>
            <person name="Baker S.E."/>
            <person name="Ciuffetti L.M."/>
            <person name="Grigoriev I.V."/>
            <person name="Zhong S."/>
            <person name="Turgeon B.G."/>
        </authorList>
    </citation>
    <scope>NUCLEOTIDE SEQUENCE [LARGE SCALE GENOMIC DNA]</scope>
    <source>
        <strain evidence="4">ND90Pr / ATCC 201652</strain>
    </source>
</reference>
<dbReference type="Gene3D" id="3.40.50.150">
    <property type="entry name" value="Vaccinia Virus protein VP39"/>
    <property type="match status" value="1"/>
</dbReference>
<dbReference type="GeneID" id="19138732"/>
<dbReference type="PANTHER" id="PTHR43464">
    <property type="entry name" value="METHYLTRANSFERASE"/>
    <property type="match status" value="1"/>
</dbReference>
<dbReference type="OMA" id="TNMHSEM"/>
<dbReference type="HOGENOM" id="CLU_072385_0_0_1"/>
<dbReference type="Pfam" id="PF13847">
    <property type="entry name" value="Methyltransf_31"/>
    <property type="match status" value="1"/>
</dbReference>
<dbReference type="AlphaFoldDB" id="M2SCW2"/>
<dbReference type="InterPro" id="IPR025714">
    <property type="entry name" value="Methyltranfer_dom"/>
</dbReference>
<dbReference type="STRING" id="665912.M2SCW2"/>
<dbReference type="PANTHER" id="PTHR43464:SF52">
    <property type="entry name" value="PUTATIVE-RELATED"/>
    <property type="match status" value="1"/>
</dbReference>
<dbReference type="OrthoDB" id="66144at2759"/>
<evidence type="ECO:0000313" key="4">
    <source>
        <dbReference type="Proteomes" id="UP000016934"/>
    </source>
</evidence>
<evidence type="ECO:0000313" key="3">
    <source>
        <dbReference type="EMBL" id="EMD65098.1"/>
    </source>
</evidence>
<protein>
    <recommendedName>
        <fullName evidence="2">Methyltransferase domain-containing protein</fullName>
    </recommendedName>
</protein>
<dbReference type="GO" id="GO:0010420">
    <property type="term" value="F:polyprenyldihydroxybenzoate methyltransferase activity"/>
    <property type="evidence" value="ECO:0007669"/>
    <property type="project" value="TreeGrafter"/>
</dbReference>
<dbReference type="RefSeq" id="XP_007699169.1">
    <property type="nucleotide sequence ID" value="XM_007700979.1"/>
</dbReference>
<feature type="domain" description="Methyltransferase" evidence="2">
    <location>
        <begin position="109"/>
        <end position="223"/>
    </location>
</feature>
<name>M2SCW2_COCSN</name>
<evidence type="ECO:0000259" key="2">
    <source>
        <dbReference type="Pfam" id="PF13847"/>
    </source>
</evidence>
<dbReference type="Proteomes" id="UP000016934">
    <property type="component" value="Unassembled WGS sequence"/>
</dbReference>
<accession>M2SCW2</accession>
<dbReference type="EMBL" id="KB445642">
    <property type="protein sequence ID" value="EMD65098.1"/>
    <property type="molecule type" value="Genomic_DNA"/>
</dbReference>
<proteinExistence type="predicted"/>